<dbReference type="Pfam" id="PF08439">
    <property type="entry name" value="Peptidase_M3_N"/>
    <property type="match status" value="1"/>
</dbReference>
<dbReference type="SUPFAM" id="SSF55486">
    <property type="entry name" value="Metalloproteases ('zincins'), catalytic domain"/>
    <property type="match status" value="1"/>
</dbReference>
<organism evidence="9 10">
    <name type="scientific">Helicobacter ibis</name>
    <dbReference type="NCBI Taxonomy" id="2962633"/>
    <lineage>
        <taxon>Bacteria</taxon>
        <taxon>Pseudomonadati</taxon>
        <taxon>Campylobacterota</taxon>
        <taxon>Epsilonproteobacteria</taxon>
        <taxon>Campylobacterales</taxon>
        <taxon>Helicobacteraceae</taxon>
        <taxon>Helicobacter</taxon>
    </lineage>
</organism>
<proteinExistence type="inferred from homology"/>
<evidence type="ECO:0000256" key="1">
    <source>
        <dbReference type="ARBA" id="ARBA00022670"/>
    </source>
</evidence>
<dbReference type="NCBIfam" id="TIGR02290">
    <property type="entry name" value="M3_fam_3"/>
    <property type="match status" value="1"/>
</dbReference>
<sequence length="581" mass="68014">MSKVDVWDLKPLFKDKKTLLAQMQQTIQDSKDFEETYKGKLQNINSKDFQSVIEKYEANYQAISQIMTYSFLLFASDTSHGAFYSQCELECNKAQESLLFFELEFNSLGDTKKQEIIKSSPKYSYYLELLMQYSKFQLSLLEEKVLLKVRPAGSELFSRLFDEHFSKLKFKFDNKLLSEEEVLSLLYSKDRKIRKKASISLSKTLKDNIDLLTYILNAIRKDLKITKELRGYESLEHSRHISNQTTQKSVDCMVDTINENVKIVEEYYKIKSKILKIKNLQDYDRYAPIPSKDNTEFDYITSKTLVLETFQGFSNKFYKIAKEAFENGWIDSHPRDRKRGGAFSHGATPNAHPYLMLNHTNQRRDIFTMAHELGHTIHQKLSYSVGYLNADTPLTTAETASVFAEMLLFDKLKNQISDDEKISLYAGKLEDIFATLFRQNVFTNFERRIHNKEGELSSDEISNIWQEENQKMFGDSLKLSDNYKLWWSYIPHFIHSPFYCYAYSYGQLLVMALFGLYKQNKDDFIPKYERFLSLGGSKSPKELVEIFGFDIEDRDFWKIGIKEVKDMLDELKTIINKGKTC</sequence>
<dbReference type="InterPro" id="IPR001567">
    <property type="entry name" value="Pept_M3A_M3B_dom"/>
</dbReference>
<accession>A0ABT4VE28</accession>
<gene>
    <name evidence="9" type="ORF">PF021_04650</name>
</gene>
<dbReference type="Gene3D" id="1.20.140.70">
    <property type="entry name" value="Oligopeptidase f, N-terminal domain"/>
    <property type="match status" value="1"/>
</dbReference>
<evidence type="ECO:0000259" key="7">
    <source>
        <dbReference type="Pfam" id="PF01432"/>
    </source>
</evidence>
<keyword evidence="2 6" id="KW-0479">Metal-binding</keyword>
<evidence type="ECO:0000256" key="5">
    <source>
        <dbReference type="ARBA" id="ARBA00023049"/>
    </source>
</evidence>
<evidence type="ECO:0000259" key="8">
    <source>
        <dbReference type="Pfam" id="PF08439"/>
    </source>
</evidence>
<dbReference type="PANTHER" id="PTHR11804">
    <property type="entry name" value="PROTEASE M3 THIMET OLIGOPEPTIDASE-RELATED"/>
    <property type="match status" value="1"/>
</dbReference>
<evidence type="ECO:0000256" key="4">
    <source>
        <dbReference type="ARBA" id="ARBA00022833"/>
    </source>
</evidence>
<comment type="similarity">
    <text evidence="6">Belongs to the peptidase M3 family.</text>
</comment>
<dbReference type="PANTHER" id="PTHR11804:SF5">
    <property type="entry name" value="OLIGOENDOPEPTIDASE F"/>
    <property type="match status" value="1"/>
</dbReference>
<dbReference type="CDD" id="cd09610">
    <property type="entry name" value="M3B_PepF"/>
    <property type="match status" value="1"/>
</dbReference>
<dbReference type="InterPro" id="IPR013647">
    <property type="entry name" value="OligopepF_N_dom"/>
</dbReference>
<comment type="cofactor">
    <cofactor evidence="6">
        <name>Zn(2+)</name>
        <dbReference type="ChEBI" id="CHEBI:29105"/>
    </cofactor>
    <text evidence="6">Binds 1 zinc ion.</text>
</comment>
<dbReference type="RefSeq" id="WP_271021258.1">
    <property type="nucleotide sequence ID" value="NZ_JAQHXR010000002.1"/>
</dbReference>
<dbReference type="InterPro" id="IPR042088">
    <property type="entry name" value="OligoPept_F_C"/>
</dbReference>
<dbReference type="EMBL" id="JAQHXR010000002">
    <property type="protein sequence ID" value="MDA3968963.1"/>
    <property type="molecule type" value="Genomic_DNA"/>
</dbReference>
<protein>
    <submittedName>
        <fullName evidence="9">M3 family oligoendopeptidase</fullName>
    </submittedName>
</protein>
<name>A0ABT4VE28_9HELI</name>
<comment type="caution">
    <text evidence="9">The sequence shown here is derived from an EMBL/GenBank/DDBJ whole genome shotgun (WGS) entry which is preliminary data.</text>
</comment>
<reference evidence="9 10" key="1">
    <citation type="submission" date="2023-01" db="EMBL/GenBank/DDBJ databases">
        <title>Description of Helicobacter ibis sp. nov. isolated from faecal droppings of black-faced ibis (Theristicus melanopis).</title>
        <authorList>
            <person name="Lopez-Cantillo M."/>
            <person name="Vidal-Veuthey B."/>
            <person name="Mella A."/>
            <person name="De La Haba R."/>
            <person name="Collado L."/>
        </authorList>
    </citation>
    <scope>NUCLEOTIDE SEQUENCE [LARGE SCALE GENOMIC DNA]</scope>
    <source>
        <strain evidence="9 10">A82</strain>
    </source>
</reference>
<dbReference type="InterPro" id="IPR045090">
    <property type="entry name" value="Pept_M3A_M3B"/>
</dbReference>
<keyword evidence="10" id="KW-1185">Reference proteome</keyword>
<keyword evidence="1 6" id="KW-0645">Protease</keyword>
<evidence type="ECO:0000256" key="6">
    <source>
        <dbReference type="RuleBase" id="RU003435"/>
    </source>
</evidence>
<evidence type="ECO:0000256" key="3">
    <source>
        <dbReference type="ARBA" id="ARBA00022801"/>
    </source>
</evidence>
<keyword evidence="3 6" id="KW-0378">Hydrolase</keyword>
<keyword evidence="5 6" id="KW-0482">Metalloprotease</keyword>
<feature type="domain" description="Peptidase M3A/M3B catalytic" evidence="7">
    <location>
        <begin position="185"/>
        <end position="558"/>
    </location>
</feature>
<dbReference type="Pfam" id="PF01432">
    <property type="entry name" value="Peptidase_M3"/>
    <property type="match status" value="1"/>
</dbReference>
<feature type="domain" description="Oligopeptidase F N-terminal" evidence="8">
    <location>
        <begin position="104"/>
        <end position="170"/>
    </location>
</feature>
<dbReference type="InterPro" id="IPR011977">
    <property type="entry name" value="Pept_M3B_clade3"/>
</dbReference>
<evidence type="ECO:0000256" key="2">
    <source>
        <dbReference type="ARBA" id="ARBA00022723"/>
    </source>
</evidence>
<evidence type="ECO:0000313" key="10">
    <source>
        <dbReference type="Proteomes" id="UP001210261"/>
    </source>
</evidence>
<dbReference type="Proteomes" id="UP001210261">
    <property type="component" value="Unassembled WGS sequence"/>
</dbReference>
<dbReference type="Gene3D" id="1.10.1370.20">
    <property type="entry name" value="Oligoendopeptidase f, C-terminal domain"/>
    <property type="match status" value="1"/>
</dbReference>
<evidence type="ECO:0000313" key="9">
    <source>
        <dbReference type="EMBL" id="MDA3968963.1"/>
    </source>
</evidence>
<keyword evidence="4 6" id="KW-0862">Zinc</keyword>